<dbReference type="RefSeq" id="WP_190915000.1">
    <property type="nucleotide sequence ID" value="NZ_JACXIZ010000010.1"/>
</dbReference>
<dbReference type="GO" id="GO:0050660">
    <property type="term" value="F:flavin adenine dinucleotide binding"/>
    <property type="evidence" value="ECO:0007669"/>
    <property type="project" value="UniProtKB-UniRule"/>
</dbReference>
<dbReference type="PRINTS" id="PR00469">
    <property type="entry name" value="PNDRDTASEII"/>
</dbReference>
<gene>
    <name evidence="8" type="ORF">IDH44_04225</name>
</gene>
<feature type="binding site" evidence="6">
    <location>
        <position position="334"/>
    </location>
    <ligand>
        <name>FAD</name>
        <dbReference type="ChEBI" id="CHEBI:57692"/>
    </ligand>
</feature>
<dbReference type="PANTHER" id="PTHR48105">
    <property type="entry name" value="THIOREDOXIN REDUCTASE 1-RELATED-RELATED"/>
    <property type="match status" value="1"/>
</dbReference>
<feature type="binding site" evidence="6">
    <location>
        <position position="124"/>
    </location>
    <ligand>
        <name>FAD</name>
        <dbReference type="ChEBI" id="CHEBI:57692"/>
    </ligand>
</feature>
<evidence type="ECO:0000256" key="3">
    <source>
        <dbReference type="ARBA" id="ARBA00022827"/>
    </source>
</evidence>
<comment type="caution">
    <text evidence="6">Lacks conserved residue(s) required for the propagation of feature annotation.</text>
</comment>
<reference evidence="8" key="1">
    <citation type="submission" date="2020-09" db="EMBL/GenBank/DDBJ databases">
        <title>A novel bacterium of genus Paenibacillus, isolated from South China Sea.</title>
        <authorList>
            <person name="Huang H."/>
            <person name="Mo K."/>
            <person name="Hu Y."/>
        </authorList>
    </citation>
    <scope>NUCLEOTIDE SEQUENCE</scope>
    <source>
        <strain evidence="8">IB182496</strain>
    </source>
</reference>
<keyword evidence="5 6" id="KW-0560">Oxidoreductase</keyword>
<organism evidence="8 9">
    <name type="scientific">Paenibacillus sabuli</name>
    <dbReference type="NCBI Taxonomy" id="2772509"/>
    <lineage>
        <taxon>Bacteria</taxon>
        <taxon>Bacillati</taxon>
        <taxon>Bacillota</taxon>
        <taxon>Bacilli</taxon>
        <taxon>Bacillales</taxon>
        <taxon>Paenibacillaceae</taxon>
        <taxon>Paenibacillus</taxon>
    </lineage>
</organism>
<dbReference type="HAMAP" id="MF_01685">
    <property type="entry name" value="FENR2"/>
    <property type="match status" value="1"/>
</dbReference>
<evidence type="ECO:0000256" key="5">
    <source>
        <dbReference type="ARBA" id="ARBA00023002"/>
    </source>
</evidence>
<evidence type="ECO:0000256" key="2">
    <source>
        <dbReference type="ARBA" id="ARBA00022630"/>
    </source>
</evidence>
<keyword evidence="9" id="KW-1185">Reference proteome</keyword>
<evidence type="ECO:0000256" key="1">
    <source>
        <dbReference type="ARBA" id="ARBA00011738"/>
    </source>
</evidence>
<protein>
    <recommendedName>
        <fullName evidence="6">Ferredoxin--NADP reductase</fullName>
        <shortName evidence="6">FNR</shortName>
        <shortName evidence="6">Fd-NADP(+) reductase</shortName>
        <ecNumber evidence="6">1.18.1.2</ecNumber>
    </recommendedName>
</protein>
<dbReference type="Proteomes" id="UP000621560">
    <property type="component" value="Unassembled WGS sequence"/>
</dbReference>
<feature type="binding site" evidence="6">
    <location>
        <position position="37"/>
    </location>
    <ligand>
        <name>FAD</name>
        <dbReference type="ChEBI" id="CHEBI:57692"/>
    </ligand>
</feature>
<keyword evidence="3 6" id="KW-0274">FAD</keyword>
<comment type="caution">
    <text evidence="8">The sequence shown here is derived from an EMBL/GenBank/DDBJ whole genome shotgun (WGS) entry which is preliminary data.</text>
</comment>
<dbReference type="Gene3D" id="3.50.50.60">
    <property type="entry name" value="FAD/NAD(P)-binding domain"/>
    <property type="match status" value="2"/>
</dbReference>
<comment type="catalytic activity">
    <reaction evidence="6">
        <text>2 reduced [2Fe-2S]-[ferredoxin] + NADP(+) + H(+) = 2 oxidized [2Fe-2S]-[ferredoxin] + NADPH</text>
        <dbReference type="Rhea" id="RHEA:20125"/>
        <dbReference type="Rhea" id="RHEA-COMP:10000"/>
        <dbReference type="Rhea" id="RHEA-COMP:10001"/>
        <dbReference type="ChEBI" id="CHEBI:15378"/>
        <dbReference type="ChEBI" id="CHEBI:33737"/>
        <dbReference type="ChEBI" id="CHEBI:33738"/>
        <dbReference type="ChEBI" id="CHEBI:57783"/>
        <dbReference type="ChEBI" id="CHEBI:58349"/>
        <dbReference type="EC" id="1.18.1.2"/>
    </reaction>
</comment>
<dbReference type="Pfam" id="PF07992">
    <property type="entry name" value="Pyr_redox_2"/>
    <property type="match status" value="1"/>
</dbReference>
<dbReference type="SUPFAM" id="SSF51905">
    <property type="entry name" value="FAD/NAD(P)-binding domain"/>
    <property type="match status" value="1"/>
</dbReference>
<evidence type="ECO:0000256" key="6">
    <source>
        <dbReference type="HAMAP-Rule" id="MF_01685"/>
    </source>
</evidence>
<feature type="binding site" evidence="6">
    <location>
        <position position="293"/>
    </location>
    <ligand>
        <name>FAD</name>
        <dbReference type="ChEBI" id="CHEBI:57692"/>
    </ligand>
</feature>
<dbReference type="InterPro" id="IPR050097">
    <property type="entry name" value="Ferredoxin-NADP_redctase_2"/>
</dbReference>
<dbReference type="GO" id="GO:0004324">
    <property type="term" value="F:ferredoxin-NADP+ reductase activity"/>
    <property type="evidence" value="ECO:0007669"/>
    <property type="project" value="UniProtKB-UniRule"/>
</dbReference>
<feature type="binding site" evidence="6">
    <location>
        <position position="89"/>
    </location>
    <ligand>
        <name>FAD</name>
        <dbReference type="ChEBI" id="CHEBI:57692"/>
    </ligand>
</feature>
<dbReference type="InterPro" id="IPR036188">
    <property type="entry name" value="FAD/NAD-bd_sf"/>
</dbReference>
<keyword evidence="4 6" id="KW-0521">NADP</keyword>
<dbReference type="InterPro" id="IPR023753">
    <property type="entry name" value="FAD/NAD-binding_dom"/>
</dbReference>
<evidence type="ECO:0000256" key="4">
    <source>
        <dbReference type="ARBA" id="ARBA00022857"/>
    </source>
</evidence>
<dbReference type="PRINTS" id="PR00368">
    <property type="entry name" value="FADPNR"/>
</dbReference>
<dbReference type="InterPro" id="IPR022890">
    <property type="entry name" value="Fd--NADP_Rdtase_type_2"/>
</dbReference>
<feature type="binding site" evidence="6">
    <location>
        <position position="49"/>
    </location>
    <ligand>
        <name>FAD</name>
        <dbReference type="ChEBI" id="CHEBI:57692"/>
    </ligand>
</feature>
<dbReference type="GO" id="GO:0050661">
    <property type="term" value="F:NADP binding"/>
    <property type="evidence" value="ECO:0007669"/>
    <property type="project" value="UniProtKB-UniRule"/>
</dbReference>
<comment type="cofactor">
    <cofactor evidence="6">
        <name>FAD</name>
        <dbReference type="ChEBI" id="CHEBI:57692"/>
    </cofactor>
    <text evidence="6">Binds 1 FAD per subunit.</text>
</comment>
<accession>A0A927BR45</accession>
<dbReference type="EMBL" id="JACXIZ010000010">
    <property type="protein sequence ID" value="MBD2844386.1"/>
    <property type="molecule type" value="Genomic_DNA"/>
</dbReference>
<name>A0A927BR45_9BACL</name>
<proteinExistence type="inferred from homology"/>
<dbReference type="AlphaFoldDB" id="A0A927BR45"/>
<keyword evidence="2 6" id="KW-0285">Flavoprotein</keyword>
<evidence type="ECO:0000313" key="9">
    <source>
        <dbReference type="Proteomes" id="UP000621560"/>
    </source>
</evidence>
<comment type="similarity">
    <text evidence="6">Belongs to the ferredoxin--NADP reductase type 2 family.</text>
</comment>
<evidence type="ECO:0000259" key="7">
    <source>
        <dbReference type="Pfam" id="PF07992"/>
    </source>
</evidence>
<evidence type="ECO:0000313" key="8">
    <source>
        <dbReference type="EMBL" id="MBD2844386.1"/>
    </source>
</evidence>
<sequence length="353" mass="38920">MNMELDLYDLTIIGGGPAGLYSAFYSGMRDMKVKLIEAKEELGGRLLLYPEKMIWDVGGVTPIRCEQLIRQLIQQAKTFDPAIVLGQEISYLERLDDGTMIVTAINGERHHTRTLILAIGYGVLKPVKLDIEGADRYEVTNLHYTVQELDCFRGKRVLISGGGDSAVDWANELGPIAAHVTIVHRREQFGGHEKNVKRMYESTIDVRTSYALTQLHGNEVGDAIAAVSLAPVDEEGQLGIEKERLEVDEVIISHGFRGDFGPIIDWGIEVGKWDIPVNEHMSTKLPGIFVAGDSVNFSAKVKLIAGAFNDAVLAVNSAKKYIDPEAWGMARVSSHNSIFKERNKSLGVAEEDA</sequence>
<dbReference type="EC" id="1.18.1.2" evidence="6"/>
<feature type="domain" description="FAD/NAD(P)-binding" evidence="7">
    <location>
        <begin position="8"/>
        <end position="307"/>
    </location>
</feature>
<comment type="subunit">
    <text evidence="1 6">Homodimer.</text>
</comment>